<dbReference type="EMBL" id="CP029487">
    <property type="protein sequence ID" value="QCT72177.1"/>
    <property type="molecule type" value="Genomic_DNA"/>
</dbReference>
<dbReference type="PANTHER" id="PTHR41878:SF1">
    <property type="entry name" value="TNPR PROTEIN"/>
    <property type="match status" value="1"/>
</dbReference>
<sequence>MASQPIYQFYAELKDYEPKIWRRFQLMNNITMARLGYILMTLFEMQASHLFCFDVHVIDNLRKSIEGRDTKVSIDLMVDMFRKNPKHSELRVELIDEESFFGFEGRVSDAAETKVKHILTEKMETMTFSYDYGDGWEIELVLEEIDAEKELSGNELPRVLEGEGYGIIEDCGGPGGLEELAKAFKEKKGPQYQRYTEWLGVDELDLSSFDLEDMNYRLKKVPRIYKDAYEYGLEPTKQSMDLLVRKYKK</sequence>
<dbReference type="SUPFAM" id="SSF159941">
    <property type="entry name" value="MM3350-like"/>
    <property type="match status" value="1"/>
</dbReference>
<dbReference type="Pfam" id="PF07929">
    <property type="entry name" value="PRiA4_ORF3"/>
    <property type="match status" value="1"/>
</dbReference>
<dbReference type="Gene3D" id="3.10.290.30">
    <property type="entry name" value="MM3350-like"/>
    <property type="match status" value="1"/>
</dbReference>
<evidence type="ECO:0000313" key="2">
    <source>
        <dbReference type="EMBL" id="QCT72177.1"/>
    </source>
</evidence>
<protein>
    <submittedName>
        <fullName evidence="2">Plasmid pRiA4b ORF-3 family protein</fullName>
    </submittedName>
</protein>
<dbReference type="RefSeq" id="WP_096918764.1">
    <property type="nucleotide sequence ID" value="NZ_CP029487.1"/>
</dbReference>
<dbReference type="PANTHER" id="PTHR41878">
    <property type="entry name" value="LEXA REPRESSOR-RELATED"/>
    <property type="match status" value="1"/>
</dbReference>
<dbReference type="InterPro" id="IPR012912">
    <property type="entry name" value="Plasmid_pRiA4b_Orf3-like"/>
</dbReference>
<feature type="domain" description="Plasmid pRiA4b Orf3-like" evidence="1">
    <location>
        <begin position="6"/>
        <end position="212"/>
    </location>
</feature>
<dbReference type="Proteomes" id="UP000218387">
    <property type="component" value="Chromosome"/>
</dbReference>
<evidence type="ECO:0000313" key="3">
    <source>
        <dbReference type="Proteomes" id="UP000218387"/>
    </source>
</evidence>
<accession>A0A4P9C9E6</accession>
<dbReference type="KEGG" id="emt:CPZ25_012875"/>
<dbReference type="AlphaFoldDB" id="A0A4P9C9E6"/>
<gene>
    <name evidence="2" type="ORF">CPZ25_012875</name>
</gene>
<proteinExistence type="predicted"/>
<reference evidence="2 3" key="1">
    <citation type="submission" date="2018-05" db="EMBL/GenBank/DDBJ databases">
        <title>Genome comparison of Eubacterium sp.</title>
        <authorList>
            <person name="Feng Y."/>
            <person name="Sanchez-Andrea I."/>
            <person name="Stams A.J.M."/>
            <person name="De Vos W.M."/>
        </authorList>
    </citation>
    <scope>NUCLEOTIDE SEQUENCE [LARGE SCALE GENOMIC DNA]</scope>
    <source>
        <strain evidence="2 3">YI</strain>
    </source>
</reference>
<name>A0A4P9C9E6_EUBML</name>
<keyword evidence="3" id="KW-1185">Reference proteome</keyword>
<organism evidence="2 3">
    <name type="scientific">Eubacterium maltosivorans</name>
    <dbReference type="NCBI Taxonomy" id="2041044"/>
    <lineage>
        <taxon>Bacteria</taxon>
        <taxon>Bacillati</taxon>
        <taxon>Bacillota</taxon>
        <taxon>Clostridia</taxon>
        <taxon>Eubacteriales</taxon>
        <taxon>Eubacteriaceae</taxon>
        <taxon>Eubacterium</taxon>
    </lineage>
</organism>
<evidence type="ECO:0000259" key="1">
    <source>
        <dbReference type="Pfam" id="PF07929"/>
    </source>
</evidence>
<dbReference type="InterPro" id="IPR024047">
    <property type="entry name" value="MM3350-like_sf"/>
</dbReference>